<dbReference type="STRING" id="378806.STAUR_1987"/>
<feature type="compositionally biased region" description="Low complexity" evidence="1">
    <location>
        <begin position="109"/>
        <end position="121"/>
    </location>
</feature>
<feature type="compositionally biased region" description="Basic residues" evidence="1">
    <location>
        <begin position="57"/>
        <end position="67"/>
    </location>
</feature>
<evidence type="ECO:0000256" key="1">
    <source>
        <dbReference type="SAM" id="MobiDB-lite"/>
    </source>
</evidence>
<keyword evidence="3" id="KW-1185">Reference proteome</keyword>
<dbReference type="KEGG" id="sur:STAUR_1987"/>
<dbReference type="eggNOG" id="COG3039">
    <property type="taxonomic scope" value="Bacteria"/>
</dbReference>
<evidence type="ECO:0000313" key="2">
    <source>
        <dbReference type="EMBL" id="ADO69791.1"/>
    </source>
</evidence>
<name>E3FWS8_STIAD</name>
<dbReference type="Proteomes" id="UP000001351">
    <property type="component" value="Chromosome"/>
</dbReference>
<feature type="compositionally biased region" description="Basic and acidic residues" evidence="1">
    <location>
        <begin position="42"/>
        <end position="56"/>
    </location>
</feature>
<gene>
    <name evidence="2" type="ordered locus">STAUR_1987</name>
</gene>
<evidence type="ECO:0000313" key="3">
    <source>
        <dbReference type="Proteomes" id="UP000001351"/>
    </source>
</evidence>
<dbReference type="HOGENOM" id="CLU_1460440_0_0_7"/>
<dbReference type="EMBL" id="CP002271">
    <property type="protein sequence ID" value="ADO69791.1"/>
    <property type="molecule type" value="Genomic_DNA"/>
</dbReference>
<feature type="region of interest" description="Disordered" evidence="1">
    <location>
        <begin position="26"/>
        <end position="128"/>
    </location>
</feature>
<proteinExistence type="predicted"/>
<reference evidence="2 3" key="1">
    <citation type="journal article" date="2011" name="Mol. Biol. Evol.">
        <title>Comparative genomic analysis of fruiting body formation in Myxococcales.</title>
        <authorList>
            <person name="Huntley S."/>
            <person name="Hamann N."/>
            <person name="Wegener-Feldbrugge S."/>
            <person name="Treuner-Lange A."/>
            <person name="Kube M."/>
            <person name="Reinhardt R."/>
            <person name="Klages S."/>
            <person name="Muller R."/>
            <person name="Ronning C.M."/>
            <person name="Nierman W.C."/>
            <person name="Sogaard-Andersen L."/>
        </authorList>
    </citation>
    <scope>NUCLEOTIDE SEQUENCE [LARGE SCALE GENOMIC DNA]</scope>
    <source>
        <strain evidence="2 3">DW4/3-1</strain>
    </source>
</reference>
<sequence length="185" mass="20216">MEKRRPKESEETPLKRYIEALVQVNAQDSEPVPGGVRIRQGVAEDRRVSIEDAEMRHGRKSKRKRFNGFKQHLSTLPGHAQESIRPAPPLCRAEPGDPRPPCGGERRGSTTSASRRSAGATLRDRPAKGAARALAMVGCESRRLRTFGPTAEIVPGARASLGDCGTSRAYAGEASSAHALRHRYR</sequence>
<accession>E3FWS8</accession>
<dbReference type="AlphaFoldDB" id="E3FWS8"/>
<organism evidence="2 3">
    <name type="scientific">Stigmatella aurantiaca (strain DW4/3-1)</name>
    <dbReference type="NCBI Taxonomy" id="378806"/>
    <lineage>
        <taxon>Bacteria</taxon>
        <taxon>Pseudomonadati</taxon>
        <taxon>Myxococcota</taxon>
        <taxon>Myxococcia</taxon>
        <taxon>Myxococcales</taxon>
        <taxon>Cystobacterineae</taxon>
        <taxon>Archangiaceae</taxon>
        <taxon>Stigmatella</taxon>
    </lineage>
</organism>
<protein>
    <submittedName>
        <fullName evidence="2">ISLp1</fullName>
    </submittedName>
</protein>